<dbReference type="PROSITE" id="PS01066">
    <property type="entry name" value="UPP_SYNTHASE"/>
    <property type="match status" value="1"/>
</dbReference>
<feature type="non-terminal residue" evidence="3">
    <location>
        <position position="1"/>
    </location>
</feature>
<dbReference type="InterPro" id="IPR001441">
    <property type="entry name" value="UPP_synth-like"/>
</dbReference>
<dbReference type="Gene3D" id="3.40.1180.10">
    <property type="entry name" value="Decaprenyl diphosphate synthase-like"/>
    <property type="match status" value="1"/>
</dbReference>
<comment type="caution">
    <text evidence="3">The sequence shown here is derived from an EMBL/GenBank/DDBJ whole genome shotgun (WGS) entry which is preliminary data.</text>
</comment>
<dbReference type="Pfam" id="PF01255">
    <property type="entry name" value="Prenyltransf"/>
    <property type="match status" value="1"/>
</dbReference>
<dbReference type="SUPFAM" id="SSF64005">
    <property type="entry name" value="Undecaprenyl diphosphate synthase"/>
    <property type="match status" value="1"/>
</dbReference>
<keyword evidence="2" id="KW-0808">Transferase</keyword>
<dbReference type="InterPro" id="IPR036424">
    <property type="entry name" value="UPP_synth-like_sf"/>
</dbReference>
<dbReference type="PANTHER" id="PTHR10291">
    <property type="entry name" value="DEHYDRODOLICHYL DIPHOSPHATE SYNTHASE FAMILY MEMBER"/>
    <property type="match status" value="1"/>
</dbReference>
<dbReference type="EMBL" id="BARS01028161">
    <property type="protein sequence ID" value="GAG05217.1"/>
    <property type="molecule type" value="Genomic_DNA"/>
</dbReference>
<dbReference type="GO" id="GO:0005829">
    <property type="term" value="C:cytosol"/>
    <property type="evidence" value="ECO:0007669"/>
    <property type="project" value="TreeGrafter"/>
</dbReference>
<dbReference type="GO" id="GO:0000287">
    <property type="term" value="F:magnesium ion binding"/>
    <property type="evidence" value="ECO:0007669"/>
    <property type="project" value="TreeGrafter"/>
</dbReference>
<dbReference type="GO" id="GO:0016094">
    <property type="term" value="P:polyprenol biosynthetic process"/>
    <property type="evidence" value="ECO:0007669"/>
    <property type="project" value="TreeGrafter"/>
</dbReference>
<dbReference type="InterPro" id="IPR018520">
    <property type="entry name" value="UPP_synth-like_CS"/>
</dbReference>
<reference evidence="3" key="1">
    <citation type="journal article" date="2014" name="Front. Microbiol.">
        <title>High frequency of phylogenetically diverse reductive dehalogenase-homologous genes in deep subseafloor sedimentary metagenomes.</title>
        <authorList>
            <person name="Kawai M."/>
            <person name="Futagami T."/>
            <person name="Toyoda A."/>
            <person name="Takaki Y."/>
            <person name="Nishi S."/>
            <person name="Hori S."/>
            <person name="Arai W."/>
            <person name="Tsubouchi T."/>
            <person name="Morono Y."/>
            <person name="Uchiyama I."/>
            <person name="Ito T."/>
            <person name="Fujiyama A."/>
            <person name="Inagaki F."/>
            <person name="Takami H."/>
        </authorList>
    </citation>
    <scope>NUCLEOTIDE SEQUENCE</scope>
    <source>
        <strain evidence="3">Expedition CK06-06</strain>
    </source>
</reference>
<evidence type="ECO:0008006" key="4">
    <source>
        <dbReference type="Google" id="ProtNLM"/>
    </source>
</evidence>
<dbReference type="AlphaFoldDB" id="X0V1A1"/>
<organism evidence="3">
    <name type="scientific">marine sediment metagenome</name>
    <dbReference type="NCBI Taxonomy" id="412755"/>
    <lineage>
        <taxon>unclassified sequences</taxon>
        <taxon>metagenomes</taxon>
        <taxon>ecological metagenomes</taxon>
    </lineage>
</organism>
<dbReference type="PANTHER" id="PTHR10291:SF0">
    <property type="entry name" value="DEHYDRODOLICHYL DIPHOSPHATE SYNTHASE 2"/>
    <property type="match status" value="1"/>
</dbReference>
<sequence length="149" mass="17217">KKEAKELHERGVRIRHLGHLDRLPQHLRRAIEKAIKLTSGNTEMTLSLAFDYGGRLEILDAVRNIITDGILSEDINEKLFNSYLYTADLPEVDLVVRTGGDLRISNFLLWQSAYSEYYFTDVLWPDFNSQELDTALIAYSQRQRRFGGL</sequence>
<evidence type="ECO:0000256" key="2">
    <source>
        <dbReference type="ARBA" id="ARBA00022679"/>
    </source>
</evidence>
<comment type="cofactor">
    <cofactor evidence="1">
        <name>Mg(2+)</name>
        <dbReference type="ChEBI" id="CHEBI:18420"/>
    </cofactor>
</comment>
<name>X0V1A1_9ZZZZ</name>
<dbReference type="NCBIfam" id="TIGR00055">
    <property type="entry name" value="uppS"/>
    <property type="match status" value="1"/>
</dbReference>
<dbReference type="CDD" id="cd00475">
    <property type="entry name" value="Cis_IPPS"/>
    <property type="match status" value="1"/>
</dbReference>
<gene>
    <name evidence="3" type="ORF">S01H1_44161</name>
</gene>
<dbReference type="GO" id="GO:0008834">
    <property type="term" value="F:ditrans,polycis-undecaprenyl-diphosphate synthase [(2E,6E)-farnesyl-diphosphate specific] activity"/>
    <property type="evidence" value="ECO:0007669"/>
    <property type="project" value="TreeGrafter"/>
</dbReference>
<protein>
    <recommendedName>
        <fullName evidence="4">Di-trans,poly-cis-decaprenylcistransferase</fullName>
    </recommendedName>
</protein>
<dbReference type="GO" id="GO:0030145">
    <property type="term" value="F:manganese ion binding"/>
    <property type="evidence" value="ECO:0007669"/>
    <property type="project" value="TreeGrafter"/>
</dbReference>
<evidence type="ECO:0000256" key="1">
    <source>
        <dbReference type="ARBA" id="ARBA00001946"/>
    </source>
</evidence>
<proteinExistence type="predicted"/>
<evidence type="ECO:0000313" key="3">
    <source>
        <dbReference type="EMBL" id="GAG05217.1"/>
    </source>
</evidence>
<accession>X0V1A1</accession>